<evidence type="ECO:0000313" key="5">
    <source>
        <dbReference type="Proteomes" id="UP001412067"/>
    </source>
</evidence>
<organism evidence="4 5">
    <name type="scientific">Platanthera guangdongensis</name>
    <dbReference type="NCBI Taxonomy" id="2320717"/>
    <lineage>
        <taxon>Eukaryota</taxon>
        <taxon>Viridiplantae</taxon>
        <taxon>Streptophyta</taxon>
        <taxon>Embryophyta</taxon>
        <taxon>Tracheophyta</taxon>
        <taxon>Spermatophyta</taxon>
        <taxon>Magnoliopsida</taxon>
        <taxon>Liliopsida</taxon>
        <taxon>Asparagales</taxon>
        <taxon>Orchidaceae</taxon>
        <taxon>Orchidoideae</taxon>
        <taxon>Orchideae</taxon>
        <taxon>Orchidinae</taxon>
        <taxon>Platanthera</taxon>
    </lineage>
</organism>
<evidence type="ECO:0000256" key="1">
    <source>
        <dbReference type="ARBA" id="ARBA00007447"/>
    </source>
</evidence>
<feature type="signal peptide" evidence="2">
    <location>
        <begin position="1"/>
        <end position="21"/>
    </location>
</feature>
<sequence>MAFLLSLYILLLCTSLNAAAAAATTCFVPSKTGDITLHHINSNCYRFSSGITPFDNILQLSTTVDPFRLSLLASSVPIASGFHILNSAIYLLRANFGSPAQPLLLGLDPSADASFLTLSNFSSSSSFQALPCSFTLCPLFKPLPCSSPSSLCFYNQSYGGDSSFSAVLAQDSLVLAADTIPTFAFGAVTYFDAGPSFPKQGILGLGRGPASVVSQTASVYHSIFSYCLPGYNSYYFSGSLRLGPLHQPPRIRTTPLLLNPHRPSLYYVNLTSVSVGRVRVAVPPASFAFDPQSGAGTVVDAGTVITRFVAPAYAAIRDEFRKQVNASAGYESLGAFDTCYSTAGDGVTAAPPTVTLHLDGLDIALPAENAMIHSSARPLACLALAVAPTNVNAVVNVIASYQQQNHRVMIDIPGSRVGFARENCS</sequence>
<keyword evidence="4" id="KW-0645">Protease</keyword>
<gene>
    <name evidence="4" type="ORF">KSP40_PGU014554</name>
</gene>
<dbReference type="PANTHER" id="PTHR13683:SF839">
    <property type="entry name" value="ASPARTYL PROTEASE AED3-LIKE"/>
    <property type="match status" value="1"/>
</dbReference>
<evidence type="ECO:0000259" key="3">
    <source>
        <dbReference type="PROSITE" id="PS51767"/>
    </source>
</evidence>
<dbReference type="SUPFAM" id="SSF50630">
    <property type="entry name" value="Acid proteases"/>
    <property type="match status" value="1"/>
</dbReference>
<feature type="chain" id="PRO_5046027265" evidence="2">
    <location>
        <begin position="22"/>
        <end position="425"/>
    </location>
</feature>
<dbReference type="PANTHER" id="PTHR13683">
    <property type="entry name" value="ASPARTYL PROTEASES"/>
    <property type="match status" value="1"/>
</dbReference>
<dbReference type="InterPro" id="IPR001461">
    <property type="entry name" value="Aspartic_peptidase_A1"/>
</dbReference>
<dbReference type="InterPro" id="IPR032799">
    <property type="entry name" value="TAXi_C"/>
</dbReference>
<dbReference type="GO" id="GO:0008233">
    <property type="term" value="F:peptidase activity"/>
    <property type="evidence" value="ECO:0007669"/>
    <property type="project" value="UniProtKB-KW"/>
</dbReference>
<dbReference type="Pfam" id="PF14543">
    <property type="entry name" value="TAXi_N"/>
    <property type="match status" value="1"/>
</dbReference>
<reference evidence="4 5" key="1">
    <citation type="journal article" date="2022" name="Nat. Plants">
        <title>Genomes of leafy and leafless Platanthera orchids illuminate the evolution of mycoheterotrophy.</title>
        <authorList>
            <person name="Li M.H."/>
            <person name="Liu K.W."/>
            <person name="Li Z."/>
            <person name="Lu H.C."/>
            <person name="Ye Q.L."/>
            <person name="Zhang D."/>
            <person name="Wang J.Y."/>
            <person name="Li Y.F."/>
            <person name="Zhong Z.M."/>
            <person name="Liu X."/>
            <person name="Yu X."/>
            <person name="Liu D.K."/>
            <person name="Tu X.D."/>
            <person name="Liu B."/>
            <person name="Hao Y."/>
            <person name="Liao X.Y."/>
            <person name="Jiang Y.T."/>
            <person name="Sun W.H."/>
            <person name="Chen J."/>
            <person name="Chen Y.Q."/>
            <person name="Ai Y."/>
            <person name="Zhai J.W."/>
            <person name="Wu S.S."/>
            <person name="Zhou Z."/>
            <person name="Hsiao Y.Y."/>
            <person name="Wu W.L."/>
            <person name="Chen Y.Y."/>
            <person name="Lin Y.F."/>
            <person name="Hsu J.L."/>
            <person name="Li C.Y."/>
            <person name="Wang Z.W."/>
            <person name="Zhao X."/>
            <person name="Zhong W.Y."/>
            <person name="Ma X.K."/>
            <person name="Ma L."/>
            <person name="Huang J."/>
            <person name="Chen G.Z."/>
            <person name="Huang M.Z."/>
            <person name="Huang L."/>
            <person name="Peng D.H."/>
            <person name="Luo Y.B."/>
            <person name="Zou S.Q."/>
            <person name="Chen S.P."/>
            <person name="Lan S."/>
            <person name="Tsai W.C."/>
            <person name="Van de Peer Y."/>
            <person name="Liu Z.J."/>
        </authorList>
    </citation>
    <scope>NUCLEOTIDE SEQUENCE [LARGE SCALE GENOMIC DNA]</scope>
    <source>
        <strain evidence="4">Lor288</strain>
    </source>
</reference>
<dbReference type="InterPro" id="IPR033121">
    <property type="entry name" value="PEPTIDASE_A1"/>
</dbReference>
<protein>
    <submittedName>
        <fullName evidence="4">Aspartic protease</fullName>
    </submittedName>
</protein>
<dbReference type="InterPro" id="IPR032861">
    <property type="entry name" value="TAXi_N"/>
</dbReference>
<keyword evidence="5" id="KW-1185">Reference proteome</keyword>
<dbReference type="PROSITE" id="PS51767">
    <property type="entry name" value="PEPTIDASE_A1"/>
    <property type="match status" value="1"/>
</dbReference>
<comment type="caution">
    <text evidence="4">The sequence shown here is derived from an EMBL/GenBank/DDBJ whole genome shotgun (WGS) entry which is preliminary data.</text>
</comment>
<dbReference type="EMBL" id="JBBWWR010000001">
    <property type="protein sequence ID" value="KAK8971254.1"/>
    <property type="molecule type" value="Genomic_DNA"/>
</dbReference>
<evidence type="ECO:0000313" key="4">
    <source>
        <dbReference type="EMBL" id="KAK8971254.1"/>
    </source>
</evidence>
<dbReference type="GO" id="GO:0006508">
    <property type="term" value="P:proteolysis"/>
    <property type="evidence" value="ECO:0007669"/>
    <property type="project" value="UniProtKB-KW"/>
</dbReference>
<dbReference type="InterPro" id="IPR021109">
    <property type="entry name" value="Peptidase_aspartic_dom_sf"/>
</dbReference>
<dbReference type="Gene3D" id="2.40.70.10">
    <property type="entry name" value="Acid Proteases"/>
    <property type="match status" value="2"/>
</dbReference>
<keyword evidence="2" id="KW-0732">Signal</keyword>
<dbReference type="Pfam" id="PF14541">
    <property type="entry name" value="TAXi_C"/>
    <property type="match status" value="1"/>
</dbReference>
<evidence type="ECO:0000256" key="2">
    <source>
        <dbReference type="SAM" id="SignalP"/>
    </source>
</evidence>
<accession>A0ABR2N555</accession>
<comment type="similarity">
    <text evidence="1">Belongs to the peptidase A1 family.</text>
</comment>
<name>A0ABR2N555_9ASPA</name>
<dbReference type="Proteomes" id="UP001412067">
    <property type="component" value="Unassembled WGS sequence"/>
</dbReference>
<feature type="domain" description="Peptidase A1" evidence="3">
    <location>
        <begin position="90"/>
        <end position="420"/>
    </location>
</feature>
<proteinExistence type="inferred from homology"/>
<keyword evidence="4" id="KW-0378">Hydrolase</keyword>